<proteinExistence type="predicted"/>
<accession>A0A1H2VQ07</accession>
<keyword evidence="3" id="KW-1185">Reference proteome</keyword>
<dbReference type="Proteomes" id="UP000198539">
    <property type="component" value="Unassembled WGS sequence"/>
</dbReference>
<evidence type="ECO:0000313" key="2">
    <source>
        <dbReference type="EMBL" id="SDW70492.1"/>
    </source>
</evidence>
<name>A0A1H2VQ07_9RHOB</name>
<dbReference type="OrthoDB" id="5973611at2"/>
<feature type="chain" id="PRO_5011650374" description="Pre-peptidase C-terminal domain-containing protein" evidence="1">
    <location>
        <begin position="27"/>
        <end position="598"/>
    </location>
</feature>
<evidence type="ECO:0000313" key="3">
    <source>
        <dbReference type="Proteomes" id="UP000198539"/>
    </source>
</evidence>
<dbReference type="AlphaFoldDB" id="A0A1H2VQ07"/>
<reference evidence="2 3" key="1">
    <citation type="submission" date="2016-10" db="EMBL/GenBank/DDBJ databases">
        <authorList>
            <person name="de Groot N.N."/>
        </authorList>
    </citation>
    <scope>NUCLEOTIDE SEQUENCE [LARGE SCALE GENOMIC DNA]</scope>
    <source>
        <strain evidence="2 3">CGMCC 1.8894</strain>
    </source>
</reference>
<gene>
    <name evidence="2" type="ORF">SAMN04488238_103141</name>
</gene>
<dbReference type="RefSeq" id="WP_143033475.1">
    <property type="nucleotide sequence ID" value="NZ_CP061498.1"/>
</dbReference>
<protein>
    <recommendedName>
        <fullName evidence="4">Pre-peptidase C-terminal domain-containing protein</fullName>
    </recommendedName>
</protein>
<keyword evidence="1" id="KW-0732">Signal</keyword>
<sequence>MTVFDTVKHGVLAAALVAGSAGVAWADGPVSAVEFGAELEGYGAERVTWQFDASAMEPAAAFVRGCEGFVPAEGAGMAIALLNPREALHFTADGEDLAGMVLGTPDGLYRCVLAEDGLAQLDAGPAQPGRYSLWPAVATEGGPVSARVIASESMISAVEMRGLDMASLGAPRLGRFRFDAQTAEAQLIGSGVLVAETAADFLSPDYCAGLIGLDAPDATVVVDAGTGAFSLYATTPGDGVIAIYTPSGRWVCNDDMQGLNPGMTFDAPEAGDYLVWVGSLYEGGAETFELSARLGTPDWGLVTPDADAEPRYGYVTLVPAQAESAQLLARGDLAAYSAAETLSPDQFCNGYVNPDGPEMVLSLDGDTASFSLFADSDVDLVMAVRDPAGLWHCSDDAMGSNPALTFDAGMAGEYTIFVGAFSEASQGRFELFVSMGAPEWTALPPAAMDDISVPDSFFDVTLGLDAAPTHGTVNFPEMADARVPFEILPNGDDYFGLGQGCVGRGATAQPDLVVEVAEGAAALTIYAVAEADSTLIVVDPSGTMHCSDDLEGANPGLSFSAAEPGAYRVFAGTYGGQGSAAILGVTAGTPDWTMTPGR</sequence>
<evidence type="ECO:0008006" key="4">
    <source>
        <dbReference type="Google" id="ProtNLM"/>
    </source>
</evidence>
<feature type="signal peptide" evidence="1">
    <location>
        <begin position="1"/>
        <end position="26"/>
    </location>
</feature>
<evidence type="ECO:0000256" key="1">
    <source>
        <dbReference type="SAM" id="SignalP"/>
    </source>
</evidence>
<dbReference type="EMBL" id="FNOM01000003">
    <property type="protein sequence ID" value="SDW70492.1"/>
    <property type="molecule type" value="Genomic_DNA"/>
</dbReference>
<organism evidence="2 3">
    <name type="scientific">Roseicitreum antarcticum</name>
    <dbReference type="NCBI Taxonomy" id="564137"/>
    <lineage>
        <taxon>Bacteria</taxon>
        <taxon>Pseudomonadati</taxon>
        <taxon>Pseudomonadota</taxon>
        <taxon>Alphaproteobacteria</taxon>
        <taxon>Rhodobacterales</taxon>
        <taxon>Paracoccaceae</taxon>
        <taxon>Roseicitreum</taxon>
    </lineage>
</organism>